<dbReference type="RefSeq" id="WP_224453636.1">
    <property type="nucleotide sequence ID" value="NZ_BAAAGG010000005.1"/>
</dbReference>
<evidence type="ECO:0000256" key="4">
    <source>
        <dbReference type="ARBA" id="ARBA00022630"/>
    </source>
</evidence>
<accession>A0ABN1K673</accession>
<dbReference type="Pfam" id="PF02424">
    <property type="entry name" value="ApbE"/>
    <property type="match status" value="1"/>
</dbReference>
<evidence type="ECO:0000313" key="13">
    <source>
        <dbReference type="EMBL" id="GAA0756044.1"/>
    </source>
</evidence>
<keyword evidence="12" id="KW-0449">Lipoprotein</keyword>
<sequence>MKHILLFLSFLVLISCNDLAEVKTLQGNALGTTYSIKYFSDETIRPLEIDSILKVINSSMSTYVEDSDISKINSGDTTIVVDTHFKKVYKASQRIYKATNGYFDPSVGVLVNAYGFGPGGYSDIVTDEEFDSLHQLIGFDKIQLTADSKITFDSSISYIDFNAIAKGYTVDVFADFIQSKGVENFLVEIGGEVSVMGQNLNNQSPWKIGIEMPLEGGSRELEYGVNLYNQSLATSGNYRKFRIDSTTGQKYVHTINPKTGKSQKSDVLSASVIADSCTDADAFATAFMAMGFVESKKFLETNERLKVILIYSDQNGNQKTFISEDLQDSVEKF</sequence>
<dbReference type="SUPFAM" id="SSF143631">
    <property type="entry name" value="ApbE-like"/>
    <property type="match status" value="1"/>
</dbReference>
<evidence type="ECO:0000256" key="1">
    <source>
        <dbReference type="ARBA" id="ARBA00001946"/>
    </source>
</evidence>
<keyword evidence="12" id="KW-0997">Cell inner membrane</keyword>
<keyword evidence="12" id="KW-0732">Signal</keyword>
<organism evidence="13 14">
    <name type="scientific">Psychroflexus lacisalsi</name>
    <dbReference type="NCBI Taxonomy" id="503928"/>
    <lineage>
        <taxon>Bacteria</taxon>
        <taxon>Pseudomonadati</taxon>
        <taxon>Bacteroidota</taxon>
        <taxon>Flavobacteriia</taxon>
        <taxon>Flavobacteriales</taxon>
        <taxon>Flavobacteriaceae</taxon>
        <taxon>Psychroflexus</taxon>
    </lineage>
</organism>
<dbReference type="PANTHER" id="PTHR30040">
    <property type="entry name" value="THIAMINE BIOSYNTHESIS LIPOPROTEIN APBE"/>
    <property type="match status" value="1"/>
</dbReference>
<feature type="chain" id="PRO_5045005183" description="FAD:protein FMN transferase" evidence="12">
    <location>
        <begin position="21"/>
        <end position="333"/>
    </location>
</feature>
<evidence type="ECO:0000256" key="8">
    <source>
        <dbReference type="ARBA" id="ARBA00022842"/>
    </source>
</evidence>
<comment type="cofactor">
    <cofactor evidence="1 12">
        <name>Mg(2+)</name>
        <dbReference type="ChEBI" id="CHEBI:18420"/>
    </cofactor>
</comment>
<comment type="subcellular location">
    <subcellularLocation>
        <location evidence="12">Cell inner membrane</location>
        <topology evidence="12">Lipid-anchor</topology>
        <orientation evidence="12">Periplasmic side</orientation>
    </subcellularLocation>
</comment>
<keyword evidence="8 11" id="KW-0460">Magnesium</keyword>
<feature type="signal peptide" evidence="12">
    <location>
        <begin position="1"/>
        <end position="20"/>
    </location>
</feature>
<dbReference type="PANTHER" id="PTHR30040:SF2">
    <property type="entry name" value="FAD:PROTEIN FMN TRANSFERASE"/>
    <property type="match status" value="1"/>
</dbReference>
<dbReference type="InterPro" id="IPR003374">
    <property type="entry name" value="ApbE-like_sf"/>
</dbReference>
<keyword evidence="4 11" id="KW-0285">Flavoprotein</keyword>
<dbReference type="Proteomes" id="UP001500185">
    <property type="component" value="Unassembled WGS sequence"/>
</dbReference>
<evidence type="ECO:0000256" key="9">
    <source>
        <dbReference type="ARBA" id="ARBA00031306"/>
    </source>
</evidence>
<reference evidence="13 14" key="1">
    <citation type="journal article" date="2019" name="Int. J. Syst. Evol. Microbiol.">
        <title>The Global Catalogue of Microorganisms (GCM) 10K type strain sequencing project: providing services to taxonomists for standard genome sequencing and annotation.</title>
        <authorList>
            <consortium name="The Broad Institute Genomics Platform"/>
            <consortium name="The Broad Institute Genome Sequencing Center for Infectious Disease"/>
            <person name="Wu L."/>
            <person name="Ma J."/>
        </authorList>
    </citation>
    <scope>NUCLEOTIDE SEQUENCE [LARGE SCALE GENOMIC DNA]</scope>
    <source>
        <strain evidence="13 14">JCM 16231</strain>
    </source>
</reference>
<comment type="function">
    <text evidence="12">Flavin transferase that catalyzes the transfer of the FMN moiety of FAD and its covalent binding to the hydroxyl group of a threonine residue in a target flavoprotein.</text>
</comment>
<keyword evidence="7 11" id="KW-0274">FAD</keyword>
<dbReference type="EC" id="2.7.1.180" evidence="2 11"/>
<keyword evidence="12" id="KW-0472">Membrane</keyword>
<protein>
    <recommendedName>
        <fullName evidence="3 11">FAD:protein FMN transferase</fullName>
        <ecNumber evidence="2 11">2.7.1.180</ecNumber>
    </recommendedName>
    <alternativeName>
        <fullName evidence="9 11">Flavin transferase</fullName>
    </alternativeName>
</protein>
<keyword evidence="14" id="KW-1185">Reference proteome</keyword>
<dbReference type="InterPro" id="IPR024932">
    <property type="entry name" value="ApbE"/>
</dbReference>
<evidence type="ECO:0000256" key="10">
    <source>
        <dbReference type="ARBA" id="ARBA00048540"/>
    </source>
</evidence>
<comment type="caution">
    <text evidence="13">The sequence shown here is derived from an EMBL/GenBank/DDBJ whole genome shotgun (WGS) entry which is preliminary data.</text>
</comment>
<evidence type="ECO:0000256" key="5">
    <source>
        <dbReference type="ARBA" id="ARBA00022679"/>
    </source>
</evidence>
<dbReference type="GO" id="GO:0016740">
    <property type="term" value="F:transferase activity"/>
    <property type="evidence" value="ECO:0007669"/>
    <property type="project" value="UniProtKB-KW"/>
</dbReference>
<dbReference type="Gene3D" id="3.10.520.10">
    <property type="entry name" value="ApbE-like domains"/>
    <property type="match status" value="1"/>
</dbReference>
<evidence type="ECO:0000256" key="3">
    <source>
        <dbReference type="ARBA" id="ARBA00016337"/>
    </source>
</evidence>
<keyword evidence="12" id="KW-1003">Cell membrane</keyword>
<evidence type="ECO:0000256" key="2">
    <source>
        <dbReference type="ARBA" id="ARBA00011955"/>
    </source>
</evidence>
<keyword evidence="5 11" id="KW-0808">Transferase</keyword>
<evidence type="ECO:0000256" key="6">
    <source>
        <dbReference type="ARBA" id="ARBA00022723"/>
    </source>
</evidence>
<evidence type="ECO:0000256" key="12">
    <source>
        <dbReference type="RuleBase" id="RU363002"/>
    </source>
</evidence>
<evidence type="ECO:0000256" key="7">
    <source>
        <dbReference type="ARBA" id="ARBA00022827"/>
    </source>
</evidence>
<comment type="similarity">
    <text evidence="11 12">Belongs to the ApbE family.</text>
</comment>
<dbReference type="PROSITE" id="PS51257">
    <property type="entry name" value="PROKAR_LIPOPROTEIN"/>
    <property type="match status" value="1"/>
</dbReference>
<evidence type="ECO:0000313" key="14">
    <source>
        <dbReference type="Proteomes" id="UP001500185"/>
    </source>
</evidence>
<evidence type="ECO:0000256" key="11">
    <source>
        <dbReference type="PIRNR" id="PIRNR006268"/>
    </source>
</evidence>
<comment type="catalytic activity">
    <reaction evidence="10 11 12">
        <text>L-threonyl-[protein] + FAD = FMN-L-threonyl-[protein] + AMP + H(+)</text>
        <dbReference type="Rhea" id="RHEA:36847"/>
        <dbReference type="Rhea" id="RHEA-COMP:11060"/>
        <dbReference type="Rhea" id="RHEA-COMP:11061"/>
        <dbReference type="ChEBI" id="CHEBI:15378"/>
        <dbReference type="ChEBI" id="CHEBI:30013"/>
        <dbReference type="ChEBI" id="CHEBI:57692"/>
        <dbReference type="ChEBI" id="CHEBI:74257"/>
        <dbReference type="ChEBI" id="CHEBI:456215"/>
        <dbReference type="EC" id="2.7.1.180"/>
    </reaction>
</comment>
<gene>
    <name evidence="13" type="ORF">GCM10009433_11070</name>
</gene>
<dbReference type="PIRSF" id="PIRSF006268">
    <property type="entry name" value="ApbE"/>
    <property type="match status" value="1"/>
</dbReference>
<name>A0ABN1K673_9FLAO</name>
<dbReference type="EMBL" id="BAAAGG010000005">
    <property type="protein sequence ID" value="GAA0756044.1"/>
    <property type="molecule type" value="Genomic_DNA"/>
</dbReference>
<keyword evidence="6 11" id="KW-0479">Metal-binding</keyword>
<proteinExistence type="inferred from homology"/>